<feature type="transmembrane region" description="Helical" evidence="11">
    <location>
        <begin position="29"/>
        <end position="50"/>
    </location>
</feature>
<dbReference type="Proteomes" id="UP000028760">
    <property type="component" value="Unassembled WGS sequence"/>
</dbReference>
<dbReference type="InterPro" id="IPR050746">
    <property type="entry name" value="DAACS"/>
</dbReference>
<evidence type="ECO:0000256" key="8">
    <source>
        <dbReference type="ARBA" id="ARBA00022989"/>
    </source>
</evidence>
<keyword evidence="9" id="KW-0915">Sodium</keyword>
<evidence type="ECO:0000256" key="11">
    <source>
        <dbReference type="RuleBase" id="RU361216"/>
    </source>
</evidence>
<dbReference type="GO" id="GO:0015501">
    <property type="term" value="F:glutamate:sodium symporter activity"/>
    <property type="evidence" value="ECO:0007669"/>
    <property type="project" value="TreeGrafter"/>
</dbReference>
<keyword evidence="11" id="KW-0769">Symport</keyword>
<evidence type="ECO:0000256" key="2">
    <source>
        <dbReference type="ARBA" id="ARBA00022448"/>
    </source>
</evidence>
<comment type="subcellular location">
    <subcellularLocation>
        <location evidence="1">Cell membrane</location>
        <topology evidence="1">Multi-pass membrane protein</topology>
    </subcellularLocation>
    <subcellularLocation>
        <location evidence="11">Membrane</location>
        <topology evidence="11">Multi-pass membrane protein</topology>
    </subcellularLocation>
</comment>
<dbReference type="GO" id="GO:0005313">
    <property type="term" value="F:L-glutamate transmembrane transporter activity"/>
    <property type="evidence" value="ECO:0007669"/>
    <property type="project" value="TreeGrafter"/>
</dbReference>
<dbReference type="InterPro" id="IPR036458">
    <property type="entry name" value="Na:dicarbo_symporter_sf"/>
</dbReference>
<dbReference type="PRINTS" id="PR00173">
    <property type="entry name" value="EDTRNSPORT"/>
</dbReference>
<dbReference type="EMBL" id="AYCK01023888">
    <property type="status" value="NOT_ANNOTATED_CDS"/>
    <property type="molecule type" value="Genomic_DNA"/>
</dbReference>
<reference evidence="12" key="3">
    <citation type="submission" date="2025-09" db="UniProtKB">
        <authorList>
            <consortium name="Ensembl"/>
        </authorList>
    </citation>
    <scope>IDENTIFICATION</scope>
</reference>
<dbReference type="STRING" id="48698.ENSPFOP00000027507"/>
<keyword evidence="10 11" id="KW-0472">Membrane</keyword>
<keyword evidence="4" id="KW-0597">Phosphoprotein</keyword>
<dbReference type="GO" id="GO:0033229">
    <property type="term" value="F:cysteine transmembrane transporter activity"/>
    <property type="evidence" value="ECO:0007669"/>
    <property type="project" value="TreeGrafter"/>
</dbReference>
<keyword evidence="5 11" id="KW-0812">Transmembrane</keyword>
<organism evidence="12 13">
    <name type="scientific">Poecilia formosa</name>
    <name type="common">Amazon molly</name>
    <name type="synonym">Limia formosa</name>
    <dbReference type="NCBI Taxonomy" id="48698"/>
    <lineage>
        <taxon>Eukaryota</taxon>
        <taxon>Metazoa</taxon>
        <taxon>Chordata</taxon>
        <taxon>Craniata</taxon>
        <taxon>Vertebrata</taxon>
        <taxon>Euteleostomi</taxon>
        <taxon>Actinopterygii</taxon>
        <taxon>Neopterygii</taxon>
        <taxon>Teleostei</taxon>
        <taxon>Neoteleostei</taxon>
        <taxon>Acanthomorphata</taxon>
        <taxon>Ovalentaria</taxon>
        <taxon>Atherinomorphae</taxon>
        <taxon>Cyprinodontiformes</taxon>
        <taxon>Poeciliidae</taxon>
        <taxon>Poeciliinae</taxon>
        <taxon>Poecilia</taxon>
    </lineage>
</organism>
<reference evidence="12" key="2">
    <citation type="submission" date="2025-08" db="UniProtKB">
        <authorList>
            <consortium name="Ensembl"/>
        </authorList>
    </citation>
    <scope>IDENTIFICATION</scope>
</reference>
<comment type="similarity">
    <text evidence="11">Belongs to the dicarboxylate/amino acid:cation symporter (DAACS) (TC 2.A.23) family.</text>
</comment>
<keyword evidence="13" id="KW-1185">Reference proteome</keyword>
<dbReference type="InterPro" id="IPR001991">
    <property type="entry name" value="Na-dicarboxylate_symporter"/>
</dbReference>
<feature type="transmembrane region" description="Helical" evidence="11">
    <location>
        <begin position="153"/>
        <end position="172"/>
    </location>
</feature>
<evidence type="ECO:0000256" key="6">
    <source>
        <dbReference type="ARBA" id="ARBA00022723"/>
    </source>
</evidence>
<dbReference type="GO" id="GO:0046872">
    <property type="term" value="F:metal ion binding"/>
    <property type="evidence" value="ECO:0007669"/>
    <property type="project" value="UniProtKB-KW"/>
</dbReference>
<evidence type="ECO:0000256" key="5">
    <source>
        <dbReference type="ARBA" id="ARBA00022692"/>
    </source>
</evidence>
<keyword evidence="3" id="KW-1003">Cell membrane</keyword>
<proteinExistence type="inferred from homology"/>
<feature type="transmembrane region" description="Helical" evidence="11">
    <location>
        <begin position="184"/>
        <end position="201"/>
    </location>
</feature>
<dbReference type="Ensembl" id="ENSPFOT00000024571.1">
    <property type="protein sequence ID" value="ENSPFOP00000027507.1"/>
    <property type="gene ID" value="ENSPFOG00000022808.1"/>
</dbReference>
<evidence type="ECO:0000313" key="12">
    <source>
        <dbReference type="Ensembl" id="ENSPFOP00000027507.1"/>
    </source>
</evidence>
<evidence type="ECO:0000256" key="10">
    <source>
        <dbReference type="ARBA" id="ARBA00023136"/>
    </source>
</evidence>
<dbReference type="GO" id="GO:0005886">
    <property type="term" value="C:plasma membrane"/>
    <property type="evidence" value="ECO:0007669"/>
    <property type="project" value="UniProtKB-SubCell"/>
</dbReference>
<dbReference type="EMBL" id="AYCK01023886">
    <property type="status" value="NOT_ANNOTATED_CDS"/>
    <property type="molecule type" value="Genomic_DNA"/>
</dbReference>
<keyword evidence="6" id="KW-0479">Metal-binding</keyword>
<reference evidence="13" key="1">
    <citation type="submission" date="2013-10" db="EMBL/GenBank/DDBJ databases">
        <authorList>
            <person name="Schartl M."/>
            <person name="Warren W."/>
        </authorList>
    </citation>
    <scope>NUCLEOTIDE SEQUENCE [LARGE SCALE GENOMIC DNA]</scope>
    <source>
        <strain evidence="13">female</strain>
    </source>
</reference>
<dbReference type="eggNOG" id="KOG3787">
    <property type="taxonomic scope" value="Eukaryota"/>
</dbReference>
<dbReference type="GeneTree" id="ENSGT00940000167643"/>
<dbReference type="SUPFAM" id="SSF118215">
    <property type="entry name" value="Proton glutamate symport protein"/>
    <property type="match status" value="1"/>
</dbReference>
<feature type="transmembrane region" description="Helical" evidence="11">
    <location>
        <begin position="62"/>
        <end position="87"/>
    </location>
</feature>
<evidence type="ECO:0000313" key="13">
    <source>
        <dbReference type="Proteomes" id="UP000028760"/>
    </source>
</evidence>
<feature type="transmembrane region" description="Helical" evidence="11">
    <location>
        <begin position="261"/>
        <end position="279"/>
    </location>
</feature>
<protein>
    <recommendedName>
        <fullName evidence="11">Amino acid transporter</fullName>
    </recommendedName>
</protein>
<dbReference type="PANTHER" id="PTHR11958:SF109">
    <property type="entry name" value="EXCITATORY AMINO ACID TRANSPORTER 3"/>
    <property type="match status" value="1"/>
</dbReference>
<keyword evidence="7" id="KW-0029">Amino-acid transport</keyword>
<dbReference type="AlphaFoldDB" id="A0A096M7W6"/>
<keyword evidence="2 11" id="KW-0813">Transport</keyword>
<dbReference type="EMBL" id="AYCK01023885">
    <property type="status" value="NOT_ANNOTATED_CDS"/>
    <property type="molecule type" value="Genomic_DNA"/>
</dbReference>
<evidence type="ECO:0000256" key="4">
    <source>
        <dbReference type="ARBA" id="ARBA00022553"/>
    </source>
</evidence>
<dbReference type="PANTHER" id="PTHR11958">
    <property type="entry name" value="SODIUM/DICARBOXYLATE SYMPORTER-RELATED"/>
    <property type="match status" value="1"/>
</dbReference>
<evidence type="ECO:0000256" key="9">
    <source>
        <dbReference type="ARBA" id="ARBA00023053"/>
    </source>
</evidence>
<evidence type="ECO:0000256" key="1">
    <source>
        <dbReference type="ARBA" id="ARBA00004651"/>
    </source>
</evidence>
<accession>A0A096M7W6</accession>
<dbReference type="OMA" id="QCCEENV"/>
<evidence type="ECO:0000256" key="3">
    <source>
        <dbReference type="ARBA" id="ARBA00022475"/>
    </source>
</evidence>
<name>A0A096M7W6_POEFO</name>
<dbReference type="Pfam" id="PF00375">
    <property type="entry name" value="SDF"/>
    <property type="match status" value="1"/>
</dbReference>
<keyword evidence="8 11" id="KW-1133">Transmembrane helix</keyword>
<evidence type="ECO:0000256" key="7">
    <source>
        <dbReference type="ARBA" id="ARBA00022970"/>
    </source>
</evidence>
<feature type="transmembrane region" description="Helical" evidence="11">
    <location>
        <begin position="221"/>
        <end position="241"/>
    </location>
</feature>
<dbReference type="EMBL" id="AYCK01023887">
    <property type="status" value="NOT_ANNOTATED_CDS"/>
    <property type="molecule type" value="Genomic_DNA"/>
</dbReference>
<sequence>TGFGIGFLLRATTLVTEELKEWIKVPGEMLINMLKMFAVSLIVTSVVAGVTGLNTRVSRKTAIITGTFVCGSTSIAVILGMFLALTIKPGVLEHDLHSDKKDEESSNNMLRQSSHFLHVFANMVPESFFQAFYEQGFGNVTQIIFFSQYETEIIQIFLVILVFSVLSFMQNGTEMKLVGRYVEGPNMLGLVIWSFAIGILLNRVGQEARITVEAIQCLNDAIKIIVNWILWYLPIGVMFLITEHVLEVTDWDAVLKLTKLVGVVFAGYVQISFLFHLCYQIDITALRKKEEGPTCFALFQVEEILSVLLDFDSQSAATLPVTLQCCEENVKVDKKLCRLMLPIVTSINRTGMAFYEVVAVVFIAQLNDITLEVGQIIAIGLSSAIVTFGRAGIPVTGAVTTILILTAVGLPAEDAAILVGVEWILDHFITVVNVLVNVFGVAITNHVWHDDLISLDKIPSLDEPRPSKDIELDLSFLESDEEFIPPVSASPTRSNSPR</sequence>
<dbReference type="Gene3D" id="1.10.3860.10">
    <property type="entry name" value="Sodium:dicarboxylate symporter"/>
    <property type="match status" value="1"/>
</dbReference>